<name>A0ABU3ET88_9ENTE</name>
<proteinExistence type="predicted"/>
<feature type="non-terminal residue" evidence="1">
    <location>
        <position position="452"/>
    </location>
</feature>
<sequence length="452" mass="49600">MAYEKQTWVPYDDNKTEEENIQNGAVVTAERINHLETGLDEHDKNTTNPHKVTKAQVGLGNVTNVEQATKTDLETVKREISENVDNQLDSINVKKAWSWSADGTDRFTKVYPNENLVVTGNEYVGKMLEQNGNLVDNSTSNIMREKIQVSPGETLYFQKTSSETLDFWRGNWHKSDGTFLSRFANAINKFTMTVPTEAAFLWISYPNTGTNKIERSGYTFYTPSPIDDPINAYPTYKGISIADSDNPADYSWQAEDNTIAKKATLDSHTENISNPHKVTKTQIGLGNVDNYSTATQAEAEAGTATNKFMTPALVFKAIAKWVQGKFVSTTGSETVLGVKNFQDGLQVGGNPVGLVNDVCWCEDFTVNNLTAGIVNPDIQRFSTSNAEAFSMSGKTITVKKAGVYLITLGVNYTGLSGWVTFGISRLGGTSLVNRNLLGSSTSGSNSLTYVRS</sequence>
<protein>
    <submittedName>
        <fullName evidence="1">Uncharacterized protein</fullName>
    </submittedName>
</protein>
<gene>
    <name evidence="1" type="ORF">P7D39_13830</name>
</gene>
<accession>A0ABU3ET88</accession>
<dbReference type="Proteomes" id="UP001256547">
    <property type="component" value="Unassembled WGS sequence"/>
</dbReference>
<keyword evidence="2" id="KW-1185">Reference proteome</keyword>
<evidence type="ECO:0000313" key="1">
    <source>
        <dbReference type="EMBL" id="MDT2598075.1"/>
    </source>
</evidence>
<dbReference type="EMBL" id="JARPYR010000054">
    <property type="protein sequence ID" value="MDT2598075.1"/>
    <property type="molecule type" value="Genomic_DNA"/>
</dbReference>
<comment type="caution">
    <text evidence="1">The sequence shown here is derived from an EMBL/GenBank/DDBJ whole genome shotgun (WGS) entry which is preliminary data.</text>
</comment>
<organism evidence="1 2">
    <name type="scientific">Enterococcus dongliensis</name>
    <dbReference type="NCBI Taxonomy" id="2559925"/>
    <lineage>
        <taxon>Bacteria</taxon>
        <taxon>Bacillati</taxon>
        <taxon>Bacillota</taxon>
        <taxon>Bacilli</taxon>
        <taxon>Lactobacillales</taxon>
        <taxon>Enterococcaceae</taxon>
        <taxon>Enterococcus</taxon>
    </lineage>
</organism>
<reference evidence="1 2" key="1">
    <citation type="submission" date="2023-03" db="EMBL/GenBank/DDBJ databases">
        <authorList>
            <person name="Shen W."/>
            <person name="Cai J."/>
        </authorList>
    </citation>
    <scope>NUCLEOTIDE SEQUENCE [LARGE SCALE GENOMIC DNA]</scope>
    <source>
        <strain evidence="1 2">P72-2</strain>
    </source>
</reference>
<evidence type="ECO:0000313" key="2">
    <source>
        <dbReference type="Proteomes" id="UP001256547"/>
    </source>
</evidence>